<protein>
    <submittedName>
        <fullName evidence="1">Uncharacterized protein</fullName>
    </submittedName>
</protein>
<evidence type="ECO:0000313" key="1">
    <source>
        <dbReference type="EMBL" id="ODV58297.1"/>
    </source>
</evidence>
<name>A0A1D2V9W9_9ASCO</name>
<proteinExistence type="predicted"/>
<sequence length="59" mass="7113">MNFNPLQYDQISKESIDLNPIYDAILIYQTIDDLESLKTEFNKEWNKKKERLVYPAFNN</sequence>
<reference evidence="2" key="1">
    <citation type="submission" date="2016-05" db="EMBL/GenBank/DDBJ databases">
        <title>Comparative genomics of biotechnologically important yeasts.</title>
        <authorList>
            <consortium name="DOE Joint Genome Institute"/>
            <person name="Riley R."/>
            <person name="Haridas S."/>
            <person name="Wolfe K.H."/>
            <person name="Lopes M.R."/>
            <person name="Hittinger C.T."/>
            <person name="Goker M."/>
            <person name="Salamov A."/>
            <person name="Wisecaver J."/>
            <person name="Long T.M."/>
            <person name="Aerts A.L."/>
            <person name="Barry K."/>
            <person name="Choi C."/>
            <person name="Clum A."/>
            <person name="Coughlan A.Y."/>
            <person name="Deshpande S."/>
            <person name="Douglass A.P."/>
            <person name="Hanson S.J."/>
            <person name="Klenk H.-P."/>
            <person name="Labutti K."/>
            <person name="Lapidus A."/>
            <person name="Lindquist E."/>
            <person name="Lipzen A."/>
            <person name="Meier-Kolthoff J.P."/>
            <person name="Ohm R.A."/>
            <person name="Otillar R.P."/>
            <person name="Pangilinan J."/>
            <person name="Peng Y."/>
            <person name="Rokas A."/>
            <person name="Rosa C.A."/>
            <person name="Scheuner C."/>
            <person name="Sibirny A.A."/>
            <person name="Slot J.C."/>
            <person name="Stielow J.B."/>
            <person name="Sun H."/>
            <person name="Kurtzman C.P."/>
            <person name="Blackwell M."/>
            <person name="Grigoriev I.V."/>
            <person name="Jeffries T.W."/>
        </authorList>
    </citation>
    <scope>NUCLEOTIDE SEQUENCE [LARGE SCALE GENOMIC DNA]</scope>
    <source>
        <strain evidence="2">DSM 1968</strain>
    </source>
</reference>
<organism evidence="1 2">
    <name type="scientific">Ascoidea rubescens DSM 1968</name>
    <dbReference type="NCBI Taxonomy" id="1344418"/>
    <lineage>
        <taxon>Eukaryota</taxon>
        <taxon>Fungi</taxon>
        <taxon>Dikarya</taxon>
        <taxon>Ascomycota</taxon>
        <taxon>Saccharomycotina</taxon>
        <taxon>Saccharomycetes</taxon>
        <taxon>Ascoideaceae</taxon>
        <taxon>Ascoidea</taxon>
    </lineage>
</organism>
<keyword evidence="2" id="KW-1185">Reference proteome</keyword>
<feature type="non-terminal residue" evidence="1">
    <location>
        <position position="59"/>
    </location>
</feature>
<dbReference type="RefSeq" id="XP_020044604.1">
    <property type="nucleotide sequence ID" value="XM_020194095.1"/>
</dbReference>
<dbReference type="InParanoid" id="A0A1D2V9W9"/>
<dbReference type="Proteomes" id="UP000095038">
    <property type="component" value="Unassembled WGS sequence"/>
</dbReference>
<evidence type="ECO:0000313" key="2">
    <source>
        <dbReference type="Proteomes" id="UP000095038"/>
    </source>
</evidence>
<dbReference type="AlphaFoldDB" id="A0A1D2V9W9"/>
<dbReference type="GeneID" id="30967731"/>
<accession>A0A1D2V9W9</accession>
<dbReference type="OrthoDB" id="10267033at2759"/>
<dbReference type="EMBL" id="KV454493">
    <property type="protein sequence ID" value="ODV58297.1"/>
    <property type="molecule type" value="Genomic_DNA"/>
</dbReference>
<gene>
    <name evidence="1" type="ORF">ASCRUDRAFT_77996</name>
</gene>